<feature type="signal peptide" evidence="1">
    <location>
        <begin position="1"/>
        <end position="17"/>
    </location>
</feature>
<name>A0A5C3KAR8_COPMA</name>
<feature type="chain" id="PRO_5022962131" evidence="1">
    <location>
        <begin position="18"/>
        <end position="422"/>
    </location>
</feature>
<evidence type="ECO:0000313" key="2">
    <source>
        <dbReference type="EMBL" id="TFK16713.1"/>
    </source>
</evidence>
<reference evidence="2 3" key="1">
    <citation type="journal article" date="2019" name="Nat. Ecol. Evol.">
        <title>Megaphylogeny resolves global patterns of mushroom evolution.</title>
        <authorList>
            <person name="Varga T."/>
            <person name="Krizsan K."/>
            <person name="Foldi C."/>
            <person name="Dima B."/>
            <person name="Sanchez-Garcia M."/>
            <person name="Sanchez-Ramirez S."/>
            <person name="Szollosi G.J."/>
            <person name="Szarkandi J.G."/>
            <person name="Papp V."/>
            <person name="Albert L."/>
            <person name="Andreopoulos W."/>
            <person name="Angelini C."/>
            <person name="Antonin V."/>
            <person name="Barry K.W."/>
            <person name="Bougher N.L."/>
            <person name="Buchanan P."/>
            <person name="Buyck B."/>
            <person name="Bense V."/>
            <person name="Catcheside P."/>
            <person name="Chovatia M."/>
            <person name="Cooper J."/>
            <person name="Damon W."/>
            <person name="Desjardin D."/>
            <person name="Finy P."/>
            <person name="Geml J."/>
            <person name="Haridas S."/>
            <person name="Hughes K."/>
            <person name="Justo A."/>
            <person name="Karasinski D."/>
            <person name="Kautmanova I."/>
            <person name="Kiss B."/>
            <person name="Kocsube S."/>
            <person name="Kotiranta H."/>
            <person name="LaButti K.M."/>
            <person name="Lechner B.E."/>
            <person name="Liimatainen K."/>
            <person name="Lipzen A."/>
            <person name="Lukacs Z."/>
            <person name="Mihaltcheva S."/>
            <person name="Morgado L.N."/>
            <person name="Niskanen T."/>
            <person name="Noordeloos M.E."/>
            <person name="Ohm R.A."/>
            <person name="Ortiz-Santana B."/>
            <person name="Ovrebo C."/>
            <person name="Racz N."/>
            <person name="Riley R."/>
            <person name="Savchenko A."/>
            <person name="Shiryaev A."/>
            <person name="Soop K."/>
            <person name="Spirin V."/>
            <person name="Szebenyi C."/>
            <person name="Tomsovsky M."/>
            <person name="Tulloss R.E."/>
            <person name="Uehling J."/>
            <person name="Grigoriev I.V."/>
            <person name="Vagvolgyi C."/>
            <person name="Papp T."/>
            <person name="Martin F.M."/>
            <person name="Miettinen O."/>
            <person name="Hibbett D.S."/>
            <person name="Nagy L.G."/>
        </authorList>
    </citation>
    <scope>NUCLEOTIDE SEQUENCE [LARGE SCALE GENOMIC DNA]</scope>
    <source>
        <strain evidence="2 3">CBS 121175</strain>
    </source>
</reference>
<evidence type="ECO:0000256" key="1">
    <source>
        <dbReference type="SAM" id="SignalP"/>
    </source>
</evidence>
<feature type="non-terminal residue" evidence="2">
    <location>
        <position position="422"/>
    </location>
</feature>
<keyword evidence="3" id="KW-1185">Reference proteome</keyword>
<dbReference type="Proteomes" id="UP000307440">
    <property type="component" value="Unassembled WGS sequence"/>
</dbReference>
<gene>
    <name evidence="2" type="ORF">FA15DRAFT_606525</name>
</gene>
<organism evidence="2 3">
    <name type="scientific">Coprinopsis marcescibilis</name>
    <name type="common">Agaric fungus</name>
    <name type="synonym">Psathyrella marcescibilis</name>
    <dbReference type="NCBI Taxonomy" id="230819"/>
    <lineage>
        <taxon>Eukaryota</taxon>
        <taxon>Fungi</taxon>
        <taxon>Dikarya</taxon>
        <taxon>Basidiomycota</taxon>
        <taxon>Agaricomycotina</taxon>
        <taxon>Agaricomycetes</taxon>
        <taxon>Agaricomycetidae</taxon>
        <taxon>Agaricales</taxon>
        <taxon>Agaricineae</taxon>
        <taxon>Psathyrellaceae</taxon>
        <taxon>Coprinopsis</taxon>
    </lineage>
</organism>
<keyword evidence="1" id="KW-0732">Signal</keyword>
<protein>
    <submittedName>
        <fullName evidence="2">Uncharacterized protein</fullName>
    </submittedName>
</protein>
<dbReference type="AlphaFoldDB" id="A0A5C3KAR8"/>
<dbReference type="STRING" id="230819.A0A5C3KAR8"/>
<dbReference type="EMBL" id="ML210662">
    <property type="protein sequence ID" value="TFK16713.1"/>
    <property type="molecule type" value="Genomic_DNA"/>
</dbReference>
<evidence type="ECO:0000313" key="3">
    <source>
        <dbReference type="Proteomes" id="UP000307440"/>
    </source>
</evidence>
<sequence>MSSQVVYIGLLSACALAALHGFQQQTLTERRSEYKLQISVGDIQMSDLLYNIEVLFKNVPESQVGITLCLDEVASDGRLCWIPGTDQIVGVCEHASHLETTRMGNDLSVVCTITDAVRHGTVHLGHEILVAAFARNAEEDYGAKPVLILPTCKQGSFKDAALVLEKLKQAWRLSPFGEKMHGPIWSLASNGDPKRRPALYLHCMVREIKPDTDPEIFDLVGSLQGLNLWVGPSLETQDLDWKHCIKRLCKLLGSQDGLLVNKCAINKKQISMWLEQVIGIDWSEGSLFHLLNPISPNLQAVDALISPKDPQDDPRAIKLLSLTAEVRTLDQADMTPSELGSHNAVSLLGEMFEALLEPFINPDTNLSQQIGYLAKFAHILCALFVQHQSAFMPAHLYSDLQCMVWTAVFRVARTKMSDPSQK</sequence>
<dbReference type="OrthoDB" id="2691851at2759"/>
<accession>A0A5C3KAR8</accession>
<proteinExistence type="predicted"/>